<feature type="domain" description="Peptidase S1" evidence="3">
    <location>
        <begin position="36"/>
        <end position="300"/>
    </location>
</feature>
<dbReference type="SMART" id="SM00020">
    <property type="entry name" value="Tryp_SPc"/>
    <property type="match status" value="1"/>
</dbReference>
<dbReference type="InterPro" id="IPR009003">
    <property type="entry name" value="Peptidase_S1_PA"/>
</dbReference>
<dbReference type="Proteomes" id="UP000268313">
    <property type="component" value="Unassembled WGS sequence"/>
</dbReference>
<dbReference type="SUPFAM" id="SSF50494">
    <property type="entry name" value="Trypsin-like serine proteases"/>
    <property type="match status" value="1"/>
</dbReference>
<dbReference type="RefSeq" id="WP_120601820.1">
    <property type="nucleotide sequence ID" value="NZ_RAWE01000017.1"/>
</dbReference>
<dbReference type="InterPro" id="IPR043504">
    <property type="entry name" value="Peptidase_S1_PA_chymotrypsin"/>
</dbReference>
<evidence type="ECO:0000256" key="2">
    <source>
        <dbReference type="RuleBase" id="RU363034"/>
    </source>
</evidence>
<comment type="caution">
    <text evidence="4">The sequence shown here is derived from an EMBL/GenBank/DDBJ whole genome shotgun (WGS) entry which is preliminary data.</text>
</comment>
<dbReference type="PROSITE" id="PS00134">
    <property type="entry name" value="TRYPSIN_HIS"/>
    <property type="match status" value="1"/>
</dbReference>
<keyword evidence="5" id="KW-1185">Reference proteome</keyword>
<keyword evidence="1" id="KW-1015">Disulfide bond</keyword>
<dbReference type="FunFam" id="2.40.10.10:FF:000002">
    <property type="entry name" value="Transmembrane protease serine"/>
    <property type="match status" value="1"/>
</dbReference>
<dbReference type="InterPro" id="IPR018114">
    <property type="entry name" value="TRYPSIN_HIS"/>
</dbReference>
<protein>
    <submittedName>
        <fullName evidence="4">Serine protease</fullName>
    </submittedName>
</protein>
<reference evidence="5" key="1">
    <citation type="submission" date="2018-09" db="EMBL/GenBank/DDBJ databases">
        <authorList>
            <person name="Livingstone P.G."/>
            <person name="Whitworth D.E."/>
        </authorList>
    </citation>
    <scope>NUCLEOTIDE SEQUENCE [LARGE SCALE GENOMIC DNA]</scope>
    <source>
        <strain evidence="5">CA043D</strain>
    </source>
</reference>
<dbReference type="OrthoDB" id="1496095at2"/>
<accession>A0A3A8KE34</accession>
<dbReference type="EMBL" id="RAWE01000017">
    <property type="protein sequence ID" value="RKH05577.1"/>
    <property type="molecule type" value="Genomic_DNA"/>
</dbReference>
<keyword evidence="2 4" id="KW-0645">Protease</keyword>
<gene>
    <name evidence="4" type="ORF">D7X32_07500</name>
</gene>
<dbReference type="PROSITE" id="PS50240">
    <property type="entry name" value="TRYPSIN_DOM"/>
    <property type="match status" value="1"/>
</dbReference>
<dbReference type="Gene3D" id="2.40.10.10">
    <property type="entry name" value="Trypsin-like serine proteases"/>
    <property type="match status" value="2"/>
</dbReference>
<dbReference type="InterPro" id="IPR001314">
    <property type="entry name" value="Peptidase_S1A"/>
</dbReference>
<evidence type="ECO:0000259" key="3">
    <source>
        <dbReference type="PROSITE" id="PS50240"/>
    </source>
</evidence>
<keyword evidence="2" id="KW-0720">Serine protease</keyword>
<dbReference type="PANTHER" id="PTHR24252:SF7">
    <property type="entry name" value="HYALIN"/>
    <property type="match status" value="1"/>
</dbReference>
<dbReference type="Pfam" id="PF00089">
    <property type="entry name" value="Trypsin"/>
    <property type="match status" value="1"/>
</dbReference>
<dbReference type="FunFam" id="2.40.10.10:FF:000068">
    <property type="entry name" value="transmembrane protease serine 2"/>
    <property type="match status" value="1"/>
</dbReference>
<dbReference type="InterPro" id="IPR001254">
    <property type="entry name" value="Trypsin_dom"/>
</dbReference>
<dbReference type="PANTHER" id="PTHR24252">
    <property type="entry name" value="ACROSIN-RELATED"/>
    <property type="match status" value="1"/>
</dbReference>
<name>A0A3A8KE34_9BACT</name>
<dbReference type="InterPro" id="IPR033116">
    <property type="entry name" value="TRYPSIN_SER"/>
</dbReference>
<dbReference type="PROSITE" id="PS00135">
    <property type="entry name" value="TRYPSIN_SER"/>
    <property type="match status" value="1"/>
</dbReference>
<evidence type="ECO:0000313" key="4">
    <source>
        <dbReference type="EMBL" id="RKH05577.1"/>
    </source>
</evidence>
<evidence type="ECO:0000313" key="5">
    <source>
        <dbReference type="Proteomes" id="UP000268313"/>
    </source>
</evidence>
<keyword evidence="2" id="KW-0378">Hydrolase</keyword>
<sequence>MRFMSGVVVAVGLLGCGGSEAEQAPFDTVGHTDQEIVGGIEARPNSIPWIVSLQQDGSHFCGGSLVRVSDKEESDIVLTAAHCVYDGLVFTTASAGAHDLYHPTSTQVTVRVTRAVYHPQYNPDTTLNDIAVLKLEKPIKFDTTVARACGQSSGMRPNLAPQLAGGNTRVPVCLPASGERIAANTMATVAGWGLTREGGYDTSSLLLQVGVPVLRHQDVANSYATQGISINENAMFGAGYAKGGKDACQGDSGGPLVVQGPQGYVLQGIVSFGVGCARAGLPGIYTRVSNYIPWINTQIRSLSAVR</sequence>
<evidence type="ECO:0000256" key="1">
    <source>
        <dbReference type="ARBA" id="ARBA00023157"/>
    </source>
</evidence>
<dbReference type="GO" id="GO:0006508">
    <property type="term" value="P:proteolysis"/>
    <property type="evidence" value="ECO:0007669"/>
    <property type="project" value="UniProtKB-KW"/>
</dbReference>
<organism evidence="4 5">
    <name type="scientific">Corallococcus carmarthensis</name>
    <dbReference type="NCBI Taxonomy" id="2316728"/>
    <lineage>
        <taxon>Bacteria</taxon>
        <taxon>Pseudomonadati</taxon>
        <taxon>Myxococcota</taxon>
        <taxon>Myxococcia</taxon>
        <taxon>Myxococcales</taxon>
        <taxon>Cystobacterineae</taxon>
        <taxon>Myxococcaceae</taxon>
        <taxon>Corallococcus</taxon>
    </lineage>
</organism>
<dbReference type="CDD" id="cd00190">
    <property type="entry name" value="Tryp_SPc"/>
    <property type="match status" value="1"/>
</dbReference>
<dbReference type="GO" id="GO:0004252">
    <property type="term" value="F:serine-type endopeptidase activity"/>
    <property type="evidence" value="ECO:0007669"/>
    <property type="project" value="InterPro"/>
</dbReference>
<dbReference type="AlphaFoldDB" id="A0A3A8KE34"/>
<dbReference type="PROSITE" id="PS51257">
    <property type="entry name" value="PROKAR_LIPOPROTEIN"/>
    <property type="match status" value="1"/>
</dbReference>
<proteinExistence type="predicted"/>
<dbReference type="PRINTS" id="PR00722">
    <property type="entry name" value="CHYMOTRYPSIN"/>
</dbReference>